<protein>
    <submittedName>
        <fullName evidence="1">Uncharacterized protein</fullName>
    </submittedName>
</protein>
<dbReference type="KEGG" id="rhoz:GXP67_36480"/>
<organism evidence="1 2">
    <name type="scientific">Rhodocytophaga rosea</name>
    <dbReference type="NCBI Taxonomy" id="2704465"/>
    <lineage>
        <taxon>Bacteria</taxon>
        <taxon>Pseudomonadati</taxon>
        <taxon>Bacteroidota</taxon>
        <taxon>Cytophagia</taxon>
        <taxon>Cytophagales</taxon>
        <taxon>Rhodocytophagaceae</taxon>
        <taxon>Rhodocytophaga</taxon>
    </lineage>
</organism>
<sequence>MIQPKEVNLVSTLVAPSRIPSLERYLAITQVQPLTALMEEIIAFQLEEQALFTNFESSTNCLN</sequence>
<accession>A0A6C0GW31</accession>
<proteinExistence type="predicted"/>
<keyword evidence="2" id="KW-1185">Reference proteome</keyword>
<dbReference type="AlphaFoldDB" id="A0A6C0GW31"/>
<reference evidence="1 2" key="1">
    <citation type="submission" date="2020-01" db="EMBL/GenBank/DDBJ databases">
        <authorList>
            <person name="Kim M.K."/>
        </authorList>
    </citation>
    <scope>NUCLEOTIDE SEQUENCE [LARGE SCALE GENOMIC DNA]</scope>
    <source>
        <strain evidence="1 2">172606-1</strain>
    </source>
</reference>
<dbReference type="RefSeq" id="WP_162447693.1">
    <property type="nucleotide sequence ID" value="NZ_CP048222.1"/>
</dbReference>
<dbReference type="EMBL" id="CP048222">
    <property type="protein sequence ID" value="QHT71773.1"/>
    <property type="molecule type" value="Genomic_DNA"/>
</dbReference>
<evidence type="ECO:0000313" key="1">
    <source>
        <dbReference type="EMBL" id="QHT71773.1"/>
    </source>
</evidence>
<gene>
    <name evidence="1" type="ORF">GXP67_36480</name>
</gene>
<evidence type="ECO:0000313" key="2">
    <source>
        <dbReference type="Proteomes" id="UP000480178"/>
    </source>
</evidence>
<name>A0A6C0GW31_9BACT</name>
<dbReference type="Proteomes" id="UP000480178">
    <property type="component" value="Chromosome"/>
</dbReference>